<evidence type="ECO:0000256" key="1">
    <source>
        <dbReference type="SAM" id="Phobius"/>
    </source>
</evidence>
<feature type="transmembrane region" description="Helical" evidence="1">
    <location>
        <begin position="112"/>
        <end position="129"/>
    </location>
</feature>
<dbReference type="RefSeq" id="WP_031573251.1">
    <property type="nucleotide sequence ID" value="NZ_FNDZ01000001.1"/>
</dbReference>
<dbReference type="Gene3D" id="3.40.50.80">
    <property type="entry name" value="Nucleotide-binding domain of ferredoxin-NADP reductase (FNR) module"/>
    <property type="match status" value="1"/>
</dbReference>
<protein>
    <submittedName>
        <fullName evidence="3">Ferredoxin--NADP+ reductase</fullName>
    </submittedName>
</protein>
<accession>A0A1G8GQC4</accession>
<proteinExistence type="predicted"/>
<dbReference type="SUPFAM" id="SSF52343">
    <property type="entry name" value="Ferredoxin reductase-like, C-terminal NADP-linked domain"/>
    <property type="match status" value="1"/>
</dbReference>
<feature type="domain" description="FAD-binding FR-type" evidence="2">
    <location>
        <begin position="1"/>
        <end position="106"/>
    </location>
</feature>
<dbReference type="GO" id="GO:0016491">
    <property type="term" value="F:oxidoreductase activity"/>
    <property type="evidence" value="ECO:0007669"/>
    <property type="project" value="InterPro"/>
</dbReference>
<gene>
    <name evidence="3" type="ORF">SAMN05421804_101333</name>
</gene>
<evidence type="ECO:0000313" key="4">
    <source>
        <dbReference type="Proteomes" id="UP000183255"/>
    </source>
</evidence>
<dbReference type="PANTHER" id="PTHR47354">
    <property type="entry name" value="NADH OXIDOREDUCTASE HCR"/>
    <property type="match status" value="1"/>
</dbReference>
<dbReference type="InterPro" id="IPR039261">
    <property type="entry name" value="FNR_nucleotide-bd"/>
</dbReference>
<dbReference type="SUPFAM" id="SSF63380">
    <property type="entry name" value="Riboflavin synthase domain-like"/>
    <property type="match status" value="1"/>
</dbReference>
<keyword evidence="1" id="KW-0812">Transmembrane</keyword>
<reference evidence="3 4" key="1">
    <citation type="submission" date="2016-10" db="EMBL/GenBank/DDBJ databases">
        <authorList>
            <person name="de Groot N.N."/>
        </authorList>
    </citation>
    <scope>NUCLEOTIDE SEQUENCE [LARGE SCALE GENOMIC DNA]</scope>
    <source>
        <strain evidence="3 4">CGMCC 1.5058</strain>
    </source>
</reference>
<dbReference type="InterPro" id="IPR050415">
    <property type="entry name" value="MRET"/>
</dbReference>
<keyword evidence="1" id="KW-0472">Membrane</keyword>
<name>A0A1G8GQC4_9CLOT</name>
<dbReference type="EMBL" id="FNDZ01000001">
    <property type="protein sequence ID" value="SDH96557.1"/>
    <property type="molecule type" value="Genomic_DNA"/>
</dbReference>
<dbReference type="AlphaFoldDB" id="A0A1G8GQC4"/>
<evidence type="ECO:0000259" key="2">
    <source>
        <dbReference type="PROSITE" id="PS51384"/>
    </source>
</evidence>
<dbReference type="InterPro" id="IPR017927">
    <property type="entry name" value="FAD-bd_FR_type"/>
</dbReference>
<organism evidence="3 4">
    <name type="scientific">Proteiniclasticum ruminis</name>
    <dbReference type="NCBI Taxonomy" id="398199"/>
    <lineage>
        <taxon>Bacteria</taxon>
        <taxon>Bacillati</taxon>
        <taxon>Bacillota</taxon>
        <taxon>Clostridia</taxon>
        <taxon>Eubacteriales</taxon>
        <taxon>Clostridiaceae</taxon>
        <taxon>Proteiniclasticum</taxon>
    </lineage>
</organism>
<dbReference type="PANTHER" id="PTHR47354:SF5">
    <property type="entry name" value="PROTEIN RFBI"/>
    <property type="match status" value="1"/>
</dbReference>
<sequence length="242" mass="27865">MIKYRLKITDILEESEDTWTFLLEMPEDFNWEEGSHAHIGIEGYDFNAPKGTFVRHMSIMTLPEEGKIGFTTRKRGDLSVFKETLFNMKVGQELLVFKPGSRMALRRENRPLVLLSMGVGIATMRPLILQHHNNPMGIKDVYQINVDAGGSFLYQKEFESMAGDSVKHAWLKGRSGLDEVLENVLSDESPIFYLVGSDAFVIQRTHWLMEHGVEFKDIVVDKKEQFISRMLMMSPKDFQMIL</sequence>
<keyword evidence="1" id="KW-1133">Transmembrane helix</keyword>
<dbReference type="Gene3D" id="2.40.30.10">
    <property type="entry name" value="Translation factors"/>
    <property type="match status" value="1"/>
</dbReference>
<evidence type="ECO:0000313" key="3">
    <source>
        <dbReference type="EMBL" id="SDH96557.1"/>
    </source>
</evidence>
<dbReference type="InterPro" id="IPR017938">
    <property type="entry name" value="Riboflavin_synthase-like_b-brl"/>
</dbReference>
<dbReference type="PROSITE" id="PS51384">
    <property type="entry name" value="FAD_FR"/>
    <property type="match status" value="1"/>
</dbReference>
<dbReference type="Proteomes" id="UP000183255">
    <property type="component" value="Unassembled WGS sequence"/>
</dbReference>